<evidence type="ECO:0000256" key="1">
    <source>
        <dbReference type="ARBA" id="ARBA00022737"/>
    </source>
</evidence>
<dbReference type="OrthoDB" id="194358at2759"/>
<dbReference type="SUPFAM" id="SSF48403">
    <property type="entry name" value="Ankyrin repeat"/>
    <property type="match status" value="1"/>
</dbReference>
<dbReference type="InterPro" id="IPR036770">
    <property type="entry name" value="Ankyrin_rpt-contain_sf"/>
</dbReference>
<evidence type="ECO:0000256" key="4">
    <source>
        <dbReference type="SAM" id="MobiDB-lite"/>
    </source>
</evidence>
<protein>
    <recommendedName>
        <fullName evidence="8">Ankyrin repeat domain-containing protein</fullName>
    </recommendedName>
</protein>
<dbReference type="Proteomes" id="UP000738349">
    <property type="component" value="Unassembled WGS sequence"/>
</dbReference>
<dbReference type="SMART" id="SM00248">
    <property type="entry name" value="ANK"/>
    <property type="match status" value="3"/>
</dbReference>
<evidence type="ECO:0008006" key="8">
    <source>
        <dbReference type="Google" id="ProtNLM"/>
    </source>
</evidence>
<dbReference type="PANTHER" id="PTHR24189:SF50">
    <property type="entry name" value="ANKYRIN REPEAT AND SOCS BOX PROTEIN 2"/>
    <property type="match status" value="1"/>
</dbReference>
<keyword evidence="2 3" id="KW-0040">ANK repeat</keyword>
<evidence type="ECO:0000256" key="5">
    <source>
        <dbReference type="SAM" id="SignalP"/>
    </source>
</evidence>
<dbReference type="PANTHER" id="PTHR24189">
    <property type="entry name" value="MYOTROPHIN"/>
    <property type="match status" value="1"/>
</dbReference>
<dbReference type="AlphaFoldDB" id="A0A9P9J8K8"/>
<feature type="region of interest" description="Disordered" evidence="4">
    <location>
        <begin position="72"/>
        <end position="95"/>
    </location>
</feature>
<evidence type="ECO:0000313" key="7">
    <source>
        <dbReference type="Proteomes" id="UP000738349"/>
    </source>
</evidence>
<feature type="compositionally biased region" description="Basic and acidic residues" evidence="4">
    <location>
        <begin position="72"/>
        <end position="81"/>
    </location>
</feature>
<evidence type="ECO:0000256" key="3">
    <source>
        <dbReference type="PROSITE-ProRule" id="PRU00023"/>
    </source>
</evidence>
<dbReference type="InterPro" id="IPR050745">
    <property type="entry name" value="Multifunctional_regulatory"/>
</dbReference>
<dbReference type="Gene3D" id="1.25.40.20">
    <property type="entry name" value="Ankyrin repeat-containing domain"/>
    <property type="match status" value="1"/>
</dbReference>
<feature type="repeat" description="ANK" evidence="3">
    <location>
        <begin position="356"/>
        <end position="388"/>
    </location>
</feature>
<name>A0A9P9J8K8_9HYPO</name>
<comment type="caution">
    <text evidence="6">The sequence shown here is derived from an EMBL/GenBank/DDBJ whole genome shotgun (WGS) entry which is preliminary data.</text>
</comment>
<feature type="chain" id="PRO_5040304308" description="Ankyrin repeat domain-containing protein" evidence="5">
    <location>
        <begin position="24"/>
        <end position="429"/>
    </location>
</feature>
<gene>
    <name evidence="6" type="ORF">EDB81DRAFT_794946</name>
</gene>
<evidence type="ECO:0000256" key="2">
    <source>
        <dbReference type="ARBA" id="ARBA00023043"/>
    </source>
</evidence>
<reference evidence="6" key="1">
    <citation type="journal article" date="2021" name="Nat. Commun.">
        <title>Genetic determinants of endophytism in the Arabidopsis root mycobiome.</title>
        <authorList>
            <person name="Mesny F."/>
            <person name="Miyauchi S."/>
            <person name="Thiergart T."/>
            <person name="Pickel B."/>
            <person name="Atanasova L."/>
            <person name="Karlsson M."/>
            <person name="Huettel B."/>
            <person name="Barry K.W."/>
            <person name="Haridas S."/>
            <person name="Chen C."/>
            <person name="Bauer D."/>
            <person name="Andreopoulos W."/>
            <person name="Pangilinan J."/>
            <person name="LaButti K."/>
            <person name="Riley R."/>
            <person name="Lipzen A."/>
            <person name="Clum A."/>
            <person name="Drula E."/>
            <person name="Henrissat B."/>
            <person name="Kohler A."/>
            <person name="Grigoriev I.V."/>
            <person name="Martin F.M."/>
            <person name="Hacquard S."/>
        </authorList>
    </citation>
    <scope>NUCLEOTIDE SEQUENCE</scope>
    <source>
        <strain evidence="6">MPI-CAGE-AT-0147</strain>
    </source>
</reference>
<evidence type="ECO:0000313" key="6">
    <source>
        <dbReference type="EMBL" id="KAH7146343.1"/>
    </source>
</evidence>
<dbReference type="InterPro" id="IPR002110">
    <property type="entry name" value="Ankyrin_rpt"/>
</dbReference>
<dbReference type="PROSITE" id="PS50088">
    <property type="entry name" value="ANK_REPEAT"/>
    <property type="match status" value="2"/>
</dbReference>
<keyword evidence="1" id="KW-0677">Repeat</keyword>
<dbReference type="EMBL" id="JAGMUV010000008">
    <property type="protein sequence ID" value="KAH7146343.1"/>
    <property type="molecule type" value="Genomic_DNA"/>
</dbReference>
<dbReference type="Pfam" id="PF00023">
    <property type="entry name" value="Ank"/>
    <property type="match status" value="1"/>
</dbReference>
<proteinExistence type="predicted"/>
<keyword evidence="5" id="KW-0732">Signal</keyword>
<accession>A0A9P9J8K8</accession>
<organism evidence="6 7">
    <name type="scientific">Dactylonectria macrodidyma</name>
    <dbReference type="NCBI Taxonomy" id="307937"/>
    <lineage>
        <taxon>Eukaryota</taxon>
        <taxon>Fungi</taxon>
        <taxon>Dikarya</taxon>
        <taxon>Ascomycota</taxon>
        <taxon>Pezizomycotina</taxon>
        <taxon>Sordariomycetes</taxon>
        <taxon>Hypocreomycetidae</taxon>
        <taxon>Hypocreales</taxon>
        <taxon>Nectriaceae</taxon>
        <taxon>Dactylonectria</taxon>
    </lineage>
</organism>
<feature type="signal peptide" evidence="5">
    <location>
        <begin position="1"/>
        <end position="23"/>
    </location>
</feature>
<sequence>MGDGCRFLSCFLLTLLATTRIHRFICLLHVICRLHAMSYPQERLDAIRNDIARVEEARRGRHHLERRVPPEKARERLERNCSQHVQGRPDLPPRMERPEYAKAGGLIGQDDMEIGFYAACEDGLLAPVKSFVKDCNPSQAVRQYGLEVASFAIQPVVVRHLLEQDTWLHDGVFLRSCFSPGGKVVSLFDKDRGDPLPVVRVFLDFGWHPNQLWNVLSPLTPAWGKRPLLDSITNKPLLTLLLSHGADPHLSRQIVGIFDKIPVSRDCGTLLNNAARIGDPELIALLLEHGADMRLSSPLHSMAAWQGGAMPGWPCQPFSARRPAAEYLVSNHLVGINDIKNIAFPDEISSPARRREDATPFTIACTAQDWEFAEWLLEHGADPNLLNGRAFEPLTYSEPRLGPTDPAVVRELVEKVRKRKESEEAAEGS</sequence>
<feature type="repeat" description="ANK" evidence="3">
    <location>
        <begin position="266"/>
        <end position="298"/>
    </location>
</feature>
<keyword evidence="7" id="KW-1185">Reference proteome</keyword>